<dbReference type="PANTHER" id="PTHR43214">
    <property type="entry name" value="TWO-COMPONENT RESPONSE REGULATOR"/>
    <property type="match status" value="1"/>
</dbReference>
<dbReference type="SUPFAM" id="SSF46785">
    <property type="entry name" value="Winged helix' DNA-binding domain"/>
    <property type="match status" value="1"/>
</dbReference>
<dbReference type="Gene3D" id="1.10.10.10">
    <property type="entry name" value="Winged helix-like DNA-binding domain superfamily/Winged helix DNA-binding domain"/>
    <property type="match status" value="2"/>
</dbReference>
<evidence type="ECO:0000256" key="3">
    <source>
        <dbReference type="ARBA" id="ARBA00023163"/>
    </source>
</evidence>
<reference evidence="6" key="2">
    <citation type="submission" date="2020-09" db="EMBL/GenBank/DDBJ databases">
        <authorList>
            <person name="Sun Q."/>
            <person name="Zhou Y."/>
        </authorList>
    </citation>
    <scope>NUCLEOTIDE SEQUENCE</scope>
    <source>
        <strain evidence="6">CGMCC 4.7138</strain>
    </source>
</reference>
<evidence type="ECO:0000313" key="7">
    <source>
        <dbReference type="Proteomes" id="UP000653480"/>
    </source>
</evidence>
<evidence type="ECO:0000256" key="1">
    <source>
        <dbReference type="ARBA" id="ARBA00023015"/>
    </source>
</evidence>
<keyword evidence="3" id="KW-0804">Transcription</keyword>
<dbReference type="Pfam" id="PF13384">
    <property type="entry name" value="HTH_23"/>
    <property type="match status" value="1"/>
</dbReference>
<dbReference type="AlphaFoldDB" id="A0A8H9GVM1"/>
<evidence type="ECO:0000256" key="2">
    <source>
        <dbReference type="ARBA" id="ARBA00023125"/>
    </source>
</evidence>
<feature type="domain" description="HTH luxR-type" evidence="5">
    <location>
        <begin position="300"/>
        <end position="359"/>
    </location>
</feature>
<keyword evidence="2" id="KW-0238">DNA-binding</keyword>
<reference evidence="6" key="1">
    <citation type="journal article" date="2014" name="Int. J. Syst. Evol. Microbiol.">
        <title>Complete genome sequence of Corynebacterium casei LMG S-19264T (=DSM 44701T), isolated from a smear-ripened cheese.</title>
        <authorList>
            <consortium name="US DOE Joint Genome Institute (JGI-PGF)"/>
            <person name="Walter F."/>
            <person name="Albersmeier A."/>
            <person name="Kalinowski J."/>
            <person name="Ruckert C."/>
        </authorList>
    </citation>
    <scope>NUCLEOTIDE SEQUENCE</scope>
    <source>
        <strain evidence="6">CGMCC 4.7138</strain>
    </source>
</reference>
<keyword evidence="7" id="KW-1185">Reference proteome</keyword>
<dbReference type="GO" id="GO:0003677">
    <property type="term" value="F:DNA binding"/>
    <property type="evidence" value="ECO:0007669"/>
    <property type="project" value="UniProtKB-KW"/>
</dbReference>
<dbReference type="Pfam" id="PF01978">
    <property type="entry name" value="TrmB"/>
    <property type="match status" value="1"/>
</dbReference>
<dbReference type="InterPro" id="IPR016032">
    <property type="entry name" value="Sig_transdc_resp-reg_C-effctor"/>
</dbReference>
<name>A0A8H9GVM1_9ACTN</name>
<dbReference type="InterPro" id="IPR000792">
    <property type="entry name" value="Tscrpt_reg_LuxR_C"/>
</dbReference>
<comment type="caution">
    <text evidence="6">The sequence shown here is derived from an EMBL/GenBank/DDBJ whole genome shotgun (WGS) entry which is preliminary data.</text>
</comment>
<dbReference type="EMBL" id="BMMN01000002">
    <property type="protein sequence ID" value="GGO03779.1"/>
    <property type="molecule type" value="Genomic_DNA"/>
</dbReference>
<dbReference type="InterPro" id="IPR036388">
    <property type="entry name" value="WH-like_DNA-bd_sf"/>
</dbReference>
<dbReference type="CDD" id="cd06170">
    <property type="entry name" value="LuxR_C_like"/>
    <property type="match status" value="1"/>
</dbReference>
<dbReference type="PANTHER" id="PTHR43214:SF24">
    <property type="entry name" value="TRANSCRIPTIONAL REGULATORY PROTEIN NARL-RELATED"/>
    <property type="match status" value="1"/>
</dbReference>
<evidence type="ECO:0000259" key="5">
    <source>
        <dbReference type="SMART" id="SM00421"/>
    </source>
</evidence>
<organism evidence="6 7">
    <name type="scientific">Microbispora bryophytorum</name>
    <dbReference type="NCBI Taxonomy" id="1460882"/>
    <lineage>
        <taxon>Bacteria</taxon>
        <taxon>Bacillati</taxon>
        <taxon>Actinomycetota</taxon>
        <taxon>Actinomycetes</taxon>
        <taxon>Streptosporangiales</taxon>
        <taxon>Streptosporangiaceae</taxon>
        <taxon>Microbispora</taxon>
    </lineage>
</organism>
<dbReference type="SUPFAM" id="SSF46894">
    <property type="entry name" value="C-terminal effector domain of the bipartite response regulators"/>
    <property type="match status" value="1"/>
</dbReference>
<feature type="region of interest" description="Disordered" evidence="4">
    <location>
        <begin position="1"/>
        <end position="48"/>
    </location>
</feature>
<gene>
    <name evidence="6" type="ORF">GCM10011574_14040</name>
</gene>
<dbReference type="GO" id="GO:0006355">
    <property type="term" value="P:regulation of DNA-templated transcription"/>
    <property type="evidence" value="ECO:0007669"/>
    <property type="project" value="InterPro"/>
</dbReference>
<dbReference type="InterPro" id="IPR039420">
    <property type="entry name" value="WalR-like"/>
</dbReference>
<evidence type="ECO:0000256" key="4">
    <source>
        <dbReference type="SAM" id="MobiDB-lite"/>
    </source>
</evidence>
<accession>A0A8H9GVM1</accession>
<keyword evidence="1" id="KW-0805">Transcription regulation</keyword>
<protein>
    <submittedName>
        <fullName evidence="6">Transcriptional regulator</fullName>
    </submittedName>
</protein>
<proteinExistence type="predicted"/>
<evidence type="ECO:0000313" key="6">
    <source>
        <dbReference type="EMBL" id="GGO03779.1"/>
    </source>
</evidence>
<sequence length="365" mass="38862">MDQRADATGAARPVRGHRRRATSVTTDGASMSTTRNAPSPADDPFGSLGLSPDQTALYTAMLRLHRTTLTELAEAVGRSAEDVLDALDGLVRLGAVNRRREELIARHPAATIGRLVAERLDRMARETRQIDEVLAAAGRLTHHYDAGLDWRSGRFSVEAVSGADELCESVIGLALQAPPAELVMAVPDLRTMARLADGYGAQWIQATADGILSLRMVVALDAVSAPAMREVCARFSAAGAGLRALDAVPSWFFALGDGTAGLPAEWGVPPHEHSCNCFLVHAPVVVGALRALFDALWAQAAPISPRTNAQQVLRLAAHGLSDDAVARHLGVSVRTVRARFAEAMSELGAQSRFHAGVEAARRGWL</sequence>
<dbReference type="Proteomes" id="UP000653480">
    <property type="component" value="Unassembled WGS sequence"/>
</dbReference>
<dbReference type="InterPro" id="IPR002831">
    <property type="entry name" value="Tscrpt_reg_TrmB_N"/>
</dbReference>
<dbReference type="InterPro" id="IPR036390">
    <property type="entry name" value="WH_DNA-bd_sf"/>
</dbReference>
<dbReference type="SMART" id="SM00421">
    <property type="entry name" value="HTH_LUXR"/>
    <property type="match status" value="1"/>
</dbReference>
<feature type="compositionally biased region" description="Polar residues" evidence="4">
    <location>
        <begin position="22"/>
        <end position="37"/>
    </location>
</feature>